<reference evidence="2" key="1">
    <citation type="journal article" date="2020" name="Stud. Mycol.">
        <title>101 Dothideomycetes genomes: a test case for predicting lifestyles and emergence of pathogens.</title>
        <authorList>
            <person name="Haridas S."/>
            <person name="Albert R."/>
            <person name="Binder M."/>
            <person name="Bloem J."/>
            <person name="Labutti K."/>
            <person name="Salamov A."/>
            <person name="Andreopoulos B."/>
            <person name="Baker S."/>
            <person name="Barry K."/>
            <person name="Bills G."/>
            <person name="Bluhm B."/>
            <person name="Cannon C."/>
            <person name="Castanera R."/>
            <person name="Culley D."/>
            <person name="Daum C."/>
            <person name="Ezra D."/>
            <person name="Gonzalez J."/>
            <person name="Henrissat B."/>
            <person name="Kuo A."/>
            <person name="Liang C."/>
            <person name="Lipzen A."/>
            <person name="Lutzoni F."/>
            <person name="Magnuson J."/>
            <person name="Mondo S."/>
            <person name="Nolan M."/>
            <person name="Ohm R."/>
            <person name="Pangilinan J."/>
            <person name="Park H.-J."/>
            <person name="Ramirez L."/>
            <person name="Alfaro M."/>
            <person name="Sun H."/>
            <person name="Tritt A."/>
            <person name="Yoshinaga Y."/>
            <person name="Zwiers L.-H."/>
            <person name="Turgeon B."/>
            <person name="Goodwin S."/>
            <person name="Spatafora J."/>
            <person name="Crous P."/>
            <person name="Grigoriev I."/>
        </authorList>
    </citation>
    <scope>NUCLEOTIDE SEQUENCE</scope>
    <source>
        <strain evidence="2">CBS 116005</strain>
    </source>
</reference>
<feature type="transmembrane region" description="Helical" evidence="1">
    <location>
        <begin position="20"/>
        <end position="40"/>
    </location>
</feature>
<feature type="transmembrane region" description="Helical" evidence="1">
    <location>
        <begin position="46"/>
        <end position="67"/>
    </location>
</feature>
<keyword evidence="1" id="KW-0812">Transmembrane</keyword>
<keyword evidence="3" id="KW-1185">Reference proteome</keyword>
<keyword evidence="1" id="KW-0472">Membrane</keyword>
<gene>
    <name evidence="2" type="ORF">EJ03DRAFT_164089</name>
</gene>
<evidence type="ECO:0000313" key="2">
    <source>
        <dbReference type="EMBL" id="KAF2767046.1"/>
    </source>
</evidence>
<dbReference type="EMBL" id="ML995862">
    <property type="protein sequence ID" value="KAF2767046.1"/>
    <property type="molecule type" value="Genomic_DNA"/>
</dbReference>
<evidence type="ECO:0000256" key="1">
    <source>
        <dbReference type="SAM" id="Phobius"/>
    </source>
</evidence>
<proteinExistence type="predicted"/>
<organism evidence="2 3">
    <name type="scientific">Teratosphaeria nubilosa</name>
    <dbReference type="NCBI Taxonomy" id="161662"/>
    <lineage>
        <taxon>Eukaryota</taxon>
        <taxon>Fungi</taxon>
        <taxon>Dikarya</taxon>
        <taxon>Ascomycota</taxon>
        <taxon>Pezizomycotina</taxon>
        <taxon>Dothideomycetes</taxon>
        <taxon>Dothideomycetidae</taxon>
        <taxon>Mycosphaerellales</taxon>
        <taxon>Teratosphaeriaceae</taxon>
        <taxon>Teratosphaeria</taxon>
    </lineage>
</organism>
<keyword evidence="1" id="KW-1133">Transmembrane helix</keyword>
<accession>A0A6G1L2J6</accession>
<name>A0A6G1L2J6_9PEZI</name>
<protein>
    <submittedName>
        <fullName evidence="2">Uncharacterized protein</fullName>
    </submittedName>
</protein>
<dbReference type="AlphaFoldDB" id="A0A6G1L2J6"/>
<dbReference type="Proteomes" id="UP000799436">
    <property type="component" value="Unassembled WGS sequence"/>
</dbReference>
<evidence type="ECO:0000313" key="3">
    <source>
        <dbReference type="Proteomes" id="UP000799436"/>
    </source>
</evidence>
<sequence length="176" mass="20327">MEMQHHLSKLDTSLFRSTCWAQVFFVSFLARFPCLPQAGLHRKANMHFLTLFFTFLTSTTLALPHAIPKPRIHTRRTVAPWTQSCKATEFFEDDNVTKPRVAYKVTVGYPYRIEAAVEGLMCSQSEAWFNSKLCKSDGNNNYYLEFSLKDAKKLNKQMNQDLHALFPKIGFNCPDH</sequence>